<dbReference type="InterPro" id="IPR001763">
    <property type="entry name" value="Rhodanese-like_dom"/>
</dbReference>
<sequence>MEGLGNRSYLAGGARAAVVVDPPRDVDHVIAAAARRGVRIEAVAETHVHNDYVTGGLELARLTGARYLVPAGASVAYERVPVVDGDVEDVDEGLTLRAVATPGHTPHHTSYVLEEDGHAVAAFTGGSLLIGSVGRPDTLLHIPLRESYRGGEPPIERHCFVTTPSALSPDQAADRLGEFTVIDVRSPVEYATGHLPGGHNVPLDRLDEAVEALKTAAAHAPLLVVCASGARSAKGCAQLAGRGIEAAALEGGTNSWAAAGYDVDRPAGSPATWPMDRQVRLAAGSLVVVGFLAGFAWQPAHWLSAAVGAGLVFSGVTNTCGMAAVLSKLPHNRPPKNALSFQETLLRLTA</sequence>
<feature type="transmembrane region" description="Helical" evidence="1">
    <location>
        <begin position="303"/>
        <end position="326"/>
    </location>
</feature>
<keyword evidence="1" id="KW-0812">Transmembrane</keyword>
<dbReference type="Gene3D" id="6.10.140.1340">
    <property type="match status" value="1"/>
</dbReference>
<dbReference type="SUPFAM" id="SSF56281">
    <property type="entry name" value="Metallo-hydrolase/oxidoreductase"/>
    <property type="match status" value="1"/>
</dbReference>
<dbReference type="InterPro" id="IPR001279">
    <property type="entry name" value="Metallo-B-lactamas"/>
</dbReference>
<dbReference type="SMART" id="SM00450">
    <property type="entry name" value="RHOD"/>
    <property type="match status" value="1"/>
</dbReference>
<dbReference type="Proteomes" id="UP001500728">
    <property type="component" value="Unassembled WGS sequence"/>
</dbReference>
<feature type="domain" description="Rhodanese" evidence="2">
    <location>
        <begin position="175"/>
        <end position="265"/>
    </location>
</feature>
<dbReference type="EMBL" id="BAAAUW010000001">
    <property type="protein sequence ID" value="GAA3245645.1"/>
    <property type="molecule type" value="Genomic_DNA"/>
</dbReference>
<dbReference type="CDD" id="cd00158">
    <property type="entry name" value="RHOD"/>
    <property type="match status" value="1"/>
</dbReference>
<dbReference type="PANTHER" id="PTHR43084:SF1">
    <property type="entry name" value="PERSULFIDE DIOXYGENASE ETHE1, MITOCHONDRIAL"/>
    <property type="match status" value="1"/>
</dbReference>
<feature type="transmembrane region" description="Helical" evidence="1">
    <location>
        <begin position="279"/>
        <end position="297"/>
    </location>
</feature>
<reference evidence="4" key="1">
    <citation type="journal article" date="2019" name="Int. J. Syst. Evol. Microbiol.">
        <title>The Global Catalogue of Microorganisms (GCM) 10K type strain sequencing project: providing services to taxonomists for standard genome sequencing and annotation.</title>
        <authorList>
            <consortium name="The Broad Institute Genomics Platform"/>
            <consortium name="The Broad Institute Genome Sequencing Center for Infectious Disease"/>
            <person name="Wu L."/>
            <person name="Ma J."/>
        </authorList>
    </citation>
    <scope>NUCLEOTIDE SEQUENCE [LARGE SCALE GENOMIC DNA]</scope>
    <source>
        <strain evidence="4">JCM 9381</strain>
    </source>
</reference>
<dbReference type="InterPro" id="IPR036866">
    <property type="entry name" value="RibonucZ/Hydroxyglut_hydro"/>
</dbReference>
<dbReference type="SUPFAM" id="SSF52821">
    <property type="entry name" value="Rhodanese/Cell cycle control phosphatase"/>
    <property type="match status" value="1"/>
</dbReference>
<evidence type="ECO:0000259" key="2">
    <source>
        <dbReference type="PROSITE" id="PS50206"/>
    </source>
</evidence>
<gene>
    <name evidence="3" type="ORF">GCM10010469_00890</name>
</gene>
<proteinExistence type="predicted"/>
<accession>A0ABP6QNB0</accession>
<keyword evidence="1" id="KW-1133">Transmembrane helix</keyword>
<dbReference type="Gene3D" id="3.60.15.10">
    <property type="entry name" value="Ribonuclease Z/Hydroxyacylglutathione hydrolase-like"/>
    <property type="match status" value="1"/>
</dbReference>
<dbReference type="InterPro" id="IPR021309">
    <property type="entry name" value="YgaP-like_TM"/>
</dbReference>
<dbReference type="InterPro" id="IPR036873">
    <property type="entry name" value="Rhodanese-like_dom_sf"/>
</dbReference>
<comment type="caution">
    <text evidence="3">The sequence shown here is derived from an EMBL/GenBank/DDBJ whole genome shotgun (WGS) entry which is preliminary data.</text>
</comment>
<evidence type="ECO:0000256" key="1">
    <source>
        <dbReference type="SAM" id="Phobius"/>
    </source>
</evidence>
<protein>
    <recommendedName>
        <fullName evidence="2">Rhodanese domain-containing protein</fullName>
    </recommendedName>
</protein>
<keyword evidence="4" id="KW-1185">Reference proteome</keyword>
<dbReference type="PANTHER" id="PTHR43084">
    <property type="entry name" value="PERSULFIDE DIOXYGENASE ETHE1"/>
    <property type="match status" value="1"/>
</dbReference>
<organism evidence="3 4">
    <name type="scientific">Streptomyces labedae</name>
    <dbReference type="NCBI Taxonomy" id="285569"/>
    <lineage>
        <taxon>Bacteria</taxon>
        <taxon>Bacillati</taxon>
        <taxon>Actinomycetota</taxon>
        <taxon>Actinomycetes</taxon>
        <taxon>Kitasatosporales</taxon>
        <taxon>Streptomycetaceae</taxon>
        <taxon>Streptomyces</taxon>
    </lineage>
</organism>
<evidence type="ECO:0000313" key="3">
    <source>
        <dbReference type="EMBL" id="GAA3245645.1"/>
    </source>
</evidence>
<dbReference type="Gene3D" id="3.40.250.10">
    <property type="entry name" value="Rhodanese-like domain"/>
    <property type="match status" value="1"/>
</dbReference>
<evidence type="ECO:0000313" key="4">
    <source>
        <dbReference type="Proteomes" id="UP001500728"/>
    </source>
</evidence>
<dbReference type="SMART" id="SM00849">
    <property type="entry name" value="Lactamase_B"/>
    <property type="match status" value="1"/>
</dbReference>
<dbReference type="Pfam" id="PF00753">
    <property type="entry name" value="Lactamase_B"/>
    <property type="match status" value="1"/>
</dbReference>
<dbReference type="PROSITE" id="PS50206">
    <property type="entry name" value="RHODANESE_3"/>
    <property type="match status" value="1"/>
</dbReference>
<dbReference type="Pfam" id="PF11127">
    <property type="entry name" value="YgaP-like_TM"/>
    <property type="match status" value="1"/>
</dbReference>
<dbReference type="Pfam" id="PF00581">
    <property type="entry name" value="Rhodanese"/>
    <property type="match status" value="1"/>
</dbReference>
<keyword evidence="1" id="KW-0472">Membrane</keyword>
<dbReference type="InterPro" id="IPR051682">
    <property type="entry name" value="Mito_Persulfide_Diox"/>
</dbReference>
<name>A0ABP6QNB0_9ACTN</name>